<dbReference type="GO" id="GO:0030288">
    <property type="term" value="C:outer membrane-bounded periplasmic space"/>
    <property type="evidence" value="ECO:0007669"/>
    <property type="project" value="TreeGrafter"/>
</dbReference>
<dbReference type="GO" id="GO:0015221">
    <property type="term" value="F:lipopolysaccharide transmembrane transporter activity"/>
    <property type="evidence" value="ECO:0007669"/>
    <property type="project" value="InterPro"/>
</dbReference>
<keyword evidence="4" id="KW-1133">Transmembrane helix</keyword>
<proteinExistence type="predicted"/>
<dbReference type="STRING" id="765912.Thimo_2758"/>
<dbReference type="KEGG" id="tmb:Thimo_2758"/>
<dbReference type="Proteomes" id="UP000010816">
    <property type="component" value="Chromosome"/>
</dbReference>
<dbReference type="EMBL" id="CP003051">
    <property type="protein sequence ID" value="AGA91468.1"/>
    <property type="molecule type" value="Genomic_DNA"/>
</dbReference>
<dbReference type="PANTHER" id="PTHR37481:SF1">
    <property type="entry name" value="LIPOPOLYSACCHARIDE EXPORT SYSTEM PROTEIN LPTC"/>
    <property type="match status" value="1"/>
</dbReference>
<dbReference type="RefSeq" id="WP_015281600.1">
    <property type="nucleotide sequence ID" value="NC_019940.1"/>
</dbReference>
<evidence type="ECO:0000313" key="6">
    <source>
        <dbReference type="EMBL" id="AGA91468.1"/>
    </source>
</evidence>
<evidence type="ECO:0000313" key="7">
    <source>
        <dbReference type="Proteomes" id="UP000010816"/>
    </source>
</evidence>
<dbReference type="HOGENOM" id="CLU_100563_1_0_6"/>
<dbReference type="PANTHER" id="PTHR37481">
    <property type="entry name" value="LIPOPOLYSACCHARIDE EXPORT SYSTEM PROTEIN LPTC"/>
    <property type="match status" value="1"/>
</dbReference>
<keyword evidence="2" id="KW-0997">Cell inner membrane</keyword>
<dbReference type="AlphaFoldDB" id="L0GXJ8"/>
<accession>L0GXJ8</accession>
<dbReference type="eggNOG" id="COG3117">
    <property type="taxonomic scope" value="Bacteria"/>
</dbReference>
<evidence type="ECO:0000256" key="3">
    <source>
        <dbReference type="ARBA" id="ARBA00022692"/>
    </source>
</evidence>
<keyword evidence="3" id="KW-0812">Transmembrane</keyword>
<dbReference type="InterPro" id="IPR026265">
    <property type="entry name" value="LptC"/>
</dbReference>
<dbReference type="Gene3D" id="2.60.450.10">
    <property type="entry name" value="Lipopolysaccharide (LPS) transport protein A like domain"/>
    <property type="match status" value="1"/>
</dbReference>
<evidence type="ECO:0008006" key="8">
    <source>
        <dbReference type="Google" id="ProtNLM"/>
    </source>
</evidence>
<dbReference type="OrthoDB" id="5973594at2"/>
<organism evidence="6 7">
    <name type="scientific">Thioflavicoccus mobilis 8321</name>
    <dbReference type="NCBI Taxonomy" id="765912"/>
    <lineage>
        <taxon>Bacteria</taxon>
        <taxon>Pseudomonadati</taxon>
        <taxon>Pseudomonadota</taxon>
        <taxon>Gammaproteobacteria</taxon>
        <taxon>Chromatiales</taxon>
        <taxon>Chromatiaceae</taxon>
        <taxon>Thioflavicoccus</taxon>
    </lineage>
</organism>
<evidence type="ECO:0000256" key="5">
    <source>
        <dbReference type="ARBA" id="ARBA00023136"/>
    </source>
</evidence>
<keyword evidence="7" id="KW-1185">Reference proteome</keyword>
<dbReference type="GO" id="GO:0005886">
    <property type="term" value="C:plasma membrane"/>
    <property type="evidence" value="ECO:0007669"/>
    <property type="project" value="InterPro"/>
</dbReference>
<dbReference type="InterPro" id="IPR010664">
    <property type="entry name" value="LipoPS_assembly_LptC-rel"/>
</dbReference>
<sequence>MITSRQLLLAIVLAGLGAASWWWNDLLPPKEPPPTPRERRPDYVVEQVEATQMGIDGQVRRHLVTKTLRHYPGDGSSELDEPRLTLYTEEGPPWVASADNGWVSEDGSELRLRGNVIIDRQADASTHAVRIETDALQVRPREEYAETDLPVRLTSGSDWVRSVGLRAWLGEPLRIELQGRTRAQFNIVDDNAE</sequence>
<reference evidence="6 7" key="1">
    <citation type="submission" date="2011-09" db="EMBL/GenBank/DDBJ databases">
        <title>Complete sequence of chromosome of Thioflavicoccus mobilis 8321.</title>
        <authorList>
            <consortium name="US DOE Joint Genome Institute"/>
            <person name="Lucas S."/>
            <person name="Han J."/>
            <person name="Lapidus A."/>
            <person name="Cheng J.-F."/>
            <person name="Goodwin L."/>
            <person name="Pitluck S."/>
            <person name="Peters L."/>
            <person name="Ovchinnikova G."/>
            <person name="Lu M."/>
            <person name="Detter J.C."/>
            <person name="Han C."/>
            <person name="Tapia R."/>
            <person name="Land M."/>
            <person name="Hauser L."/>
            <person name="Kyrpides N."/>
            <person name="Ivanova N."/>
            <person name="Pagani I."/>
            <person name="Vogl K."/>
            <person name="Liu Z."/>
            <person name="Imhoff J."/>
            <person name="Thiel V."/>
            <person name="Frigaard N.-U."/>
            <person name="Bryant D."/>
            <person name="Woyke T."/>
        </authorList>
    </citation>
    <scope>NUCLEOTIDE SEQUENCE [LARGE SCALE GENOMIC DNA]</scope>
    <source>
        <strain evidence="6 7">8321</strain>
    </source>
</reference>
<evidence type="ECO:0000256" key="2">
    <source>
        <dbReference type="ARBA" id="ARBA00022519"/>
    </source>
</evidence>
<gene>
    <name evidence="6" type="ORF">Thimo_2758</name>
</gene>
<evidence type="ECO:0000256" key="4">
    <source>
        <dbReference type="ARBA" id="ARBA00022989"/>
    </source>
</evidence>
<dbReference type="Pfam" id="PF06835">
    <property type="entry name" value="LptC"/>
    <property type="match status" value="1"/>
</dbReference>
<keyword evidence="1" id="KW-1003">Cell membrane</keyword>
<dbReference type="InterPro" id="IPR052363">
    <property type="entry name" value="LPS_export_LptC"/>
</dbReference>
<protein>
    <recommendedName>
        <fullName evidence="8">LPS export ABC transporter periplasmic protein LptC</fullName>
    </recommendedName>
</protein>
<name>L0GXJ8_9GAMM</name>
<evidence type="ECO:0000256" key="1">
    <source>
        <dbReference type="ARBA" id="ARBA00022475"/>
    </source>
</evidence>
<dbReference type="NCBIfam" id="TIGR04409">
    <property type="entry name" value="LptC_YrbK"/>
    <property type="match status" value="1"/>
</dbReference>
<keyword evidence="5" id="KW-0472">Membrane</keyword>
<dbReference type="GO" id="GO:0017089">
    <property type="term" value="F:glycolipid transfer activity"/>
    <property type="evidence" value="ECO:0007669"/>
    <property type="project" value="TreeGrafter"/>
</dbReference>